<dbReference type="EMBL" id="BSTI01000010">
    <property type="protein sequence ID" value="GLY67963.1"/>
    <property type="molecule type" value="Genomic_DNA"/>
</dbReference>
<comment type="caution">
    <text evidence="1">The sequence shown here is derived from an EMBL/GenBank/DDBJ whole genome shotgun (WGS) entry which is preliminary data.</text>
</comment>
<evidence type="ECO:0000313" key="2">
    <source>
        <dbReference type="Proteomes" id="UP001165136"/>
    </source>
</evidence>
<proteinExistence type="predicted"/>
<reference evidence="1" key="1">
    <citation type="submission" date="2023-03" db="EMBL/GenBank/DDBJ databases">
        <title>Amycolatopsis taiwanensis NBRC 103393.</title>
        <authorList>
            <person name="Ichikawa N."/>
            <person name="Sato H."/>
            <person name="Tonouchi N."/>
        </authorList>
    </citation>
    <scope>NUCLEOTIDE SEQUENCE</scope>
    <source>
        <strain evidence="1">NBRC 103393</strain>
    </source>
</reference>
<gene>
    <name evidence="1" type="ORF">Atai01_45820</name>
</gene>
<name>A0A9W6R3P1_9PSEU</name>
<evidence type="ECO:0000313" key="1">
    <source>
        <dbReference type="EMBL" id="GLY67963.1"/>
    </source>
</evidence>
<accession>A0A9W6R3P1</accession>
<protein>
    <submittedName>
        <fullName evidence="1">Uncharacterized protein</fullName>
    </submittedName>
</protein>
<organism evidence="1 2">
    <name type="scientific">Amycolatopsis taiwanensis</name>
    <dbReference type="NCBI Taxonomy" id="342230"/>
    <lineage>
        <taxon>Bacteria</taxon>
        <taxon>Bacillati</taxon>
        <taxon>Actinomycetota</taxon>
        <taxon>Actinomycetes</taxon>
        <taxon>Pseudonocardiales</taxon>
        <taxon>Pseudonocardiaceae</taxon>
        <taxon>Amycolatopsis</taxon>
    </lineage>
</organism>
<dbReference type="Proteomes" id="UP001165136">
    <property type="component" value="Unassembled WGS sequence"/>
</dbReference>
<dbReference type="AlphaFoldDB" id="A0A9W6R3P1"/>
<keyword evidence="2" id="KW-1185">Reference proteome</keyword>
<sequence>MPGATFMRSLVAKLFQALADINGNTQFGEQAHEVGVSDLRLQHLPLSDLAQPHRIQLVRR</sequence>